<dbReference type="InterPro" id="IPR051396">
    <property type="entry name" value="Bact_Antivir_Def_Nuclease"/>
</dbReference>
<proteinExistence type="predicted"/>
<comment type="caution">
    <text evidence="3">The sequence shown here is derived from an EMBL/GenBank/DDBJ whole genome shotgun (WGS) entry which is preliminary data.</text>
</comment>
<dbReference type="Pfam" id="PF13175">
    <property type="entry name" value="AAA_15"/>
    <property type="match status" value="1"/>
</dbReference>
<dbReference type="PANTHER" id="PTHR43581">
    <property type="entry name" value="ATP/GTP PHOSPHATASE"/>
    <property type="match status" value="1"/>
</dbReference>
<evidence type="ECO:0000259" key="1">
    <source>
        <dbReference type="Pfam" id="PF13175"/>
    </source>
</evidence>
<dbReference type="EMBL" id="PDCW01000043">
    <property type="protein sequence ID" value="PJY70753.1"/>
    <property type="molecule type" value="Genomic_DNA"/>
</dbReference>
<feature type="domain" description="Endonuclease GajA/Old nuclease/RecF-like AAA" evidence="1">
    <location>
        <begin position="173"/>
        <end position="330"/>
    </location>
</feature>
<dbReference type="InterPro" id="IPR027417">
    <property type="entry name" value="P-loop_NTPase"/>
</dbReference>
<dbReference type="SUPFAM" id="SSF52540">
    <property type="entry name" value="P-loop containing nucleoside triphosphate hydrolases"/>
    <property type="match status" value="1"/>
</dbReference>
<organism evidence="3 4">
    <name type="scientific">Bacteroides fragilis</name>
    <dbReference type="NCBI Taxonomy" id="817"/>
    <lineage>
        <taxon>Bacteria</taxon>
        <taxon>Pseudomonadati</taxon>
        <taxon>Bacteroidota</taxon>
        <taxon>Bacteroidia</taxon>
        <taxon>Bacteroidales</taxon>
        <taxon>Bacteroidaceae</taxon>
        <taxon>Bacteroides</taxon>
    </lineage>
</organism>
<name>A0A2M9V261_BACFG</name>
<evidence type="ECO:0000313" key="4">
    <source>
        <dbReference type="Proteomes" id="UP000231846"/>
    </source>
</evidence>
<protein>
    <submittedName>
        <fullName evidence="3">AAA ATPase domain protein</fullName>
    </submittedName>
</protein>
<dbReference type="InterPro" id="IPR034139">
    <property type="entry name" value="TOPRIM_OLD"/>
</dbReference>
<dbReference type="CDD" id="cd01026">
    <property type="entry name" value="TOPRIM_OLD"/>
    <property type="match status" value="1"/>
</dbReference>
<dbReference type="Gene3D" id="3.40.50.300">
    <property type="entry name" value="P-loop containing nucleotide triphosphate hydrolases"/>
    <property type="match status" value="1"/>
</dbReference>
<dbReference type="Proteomes" id="UP000231846">
    <property type="component" value="Unassembled WGS sequence"/>
</dbReference>
<dbReference type="InterPro" id="IPR041685">
    <property type="entry name" value="AAA_GajA/Old/RecF-like"/>
</dbReference>
<reference evidence="3 4" key="1">
    <citation type="journal article" date="2017" name="MBio">
        <title>Gut Symbiont Bacteroides fragilis Secretes a Eukaryotic-Like Ubiquitin Protein That Mediates Intraspecies Antagonism.</title>
        <authorList>
            <person name="Chatzidaki-Livanis M."/>
            <person name="Coyne M.J."/>
            <person name="Roelofs K.G."/>
            <person name="Gentyala R.R."/>
            <person name="Caldwell J.M."/>
            <person name="Comstock L.E."/>
        </authorList>
    </citation>
    <scope>NUCLEOTIDE SEQUENCE [LARGE SCALE GENOMIC DNA]</scope>
    <source>
        <strain evidence="3 4">12905</strain>
    </source>
</reference>
<dbReference type="RefSeq" id="WP_014298462.1">
    <property type="nucleotide sequence ID" value="NZ_CP131535.1"/>
</dbReference>
<dbReference type="PANTHER" id="PTHR43581:SF4">
    <property type="entry name" value="ATP_GTP PHOSPHATASE"/>
    <property type="match status" value="1"/>
</dbReference>
<gene>
    <name evidence="3" type="ORF">CQW34_04016</name>
</gene>
<sequence>MRIKDISVENYRNLNSATITFDESCNFIVGENNLGKSNILNLLNIIFTRRGFVYDDFNDANLPITVNIRIKLTNDEIGHFEDLFDIDDYTYINIICKQVSPDDNMEFYHLETETYISPTLIKCLNFIYYDSLRNPISEINFDSSKGVGRFLSRMIKDYVSNTDINTNNLVDIEFTNDLLTNVNTKLEKIKSFKDHAIKAVLEGDVSLLFPKLISLQDARGGALSKCGYGIQFLLLVTLSILNKLQTISDQRGETGVFVNEDTGERSISVVLGLDEPEIHLHPYMQRSLIKYLNKVINNEDSDLKLLIKELFGIDKLDGQIIIATHSPSIILNDFKQIIRLYKEGTSTKIVSGTNLSLGEQLEKHLLLHFPFIKEAFFARCAIFVEGDSEYGSFPLFAKKCDIDLDDCGICVIQAGGDSVLQLIQLAEKFGIPCIGIRDSDGDNTPTSIPNLWKTTERDFEAELMKLIDIGREEVLCDILCEYDSEKQERILNAQALNKRAYKKYGYLTAPISTDLKLSDIDKTNITNLKAYYSTWFGINKSQPLGLLIGMKLSKSEIPQIYVNLIEQAKSLC</sequence>
<evidence type="ECO:0000313" key="3">
    <source>
        <dbReference type="EMBL" id="PJY70753.1"/>
    </source>
</evidence>
<dbReference type="AlphaFoldDB" id="A0A2M9V261"/>
<evidence type="ECO:0000259" key="2">
    <source>
        <dbReference type="Pfam" id="PF20469"/>
    </source>
</evidence>
<feature type="domain" description="OLD protein-like TOPRIM" evidence="2">
    <location>
        <begin position="376"/>
        <end position="440"/>
    </location>
</feature>
<accession>A0A2M9V261</accession>
<dbReference type="Pfam" id="PF20469">
    <property type="entry name" value="OLD-like_TOPRIM"/>
    <property type="match status" value="1"/>
</dbReference>